<name>A0AA85JMT3_TRIRE</name>
<evidence type="ECO:0000256" key="2">
    <source>
        <dbReference type="ARBA" id="ARBA00007700"/>
    </source>
</evidence>
<dbReference type="Proteomes" id="UP000050795">
    <property type="component" value="Unassembled WGS sequence"/>
</dbReference>
<dbReference type="AlphaFoldDB" id="A0AA85JMT3"/>
<evidence type="ECO:0000256" key="7">
    <source>
        <dbReference type="ARBA" id="ARBA00023273"/>
    </source>
</evidence>
<dbReference type="GO" id="GO:0031514">
    <property type="term" value="C:motile cilium"/>
    <property type="evidence" value="ECO:0007669"/>
    <property type="project" value="TreeGrafter"/>
</dbReference>
<dbReference type="GO" id="GO:0030992">
    <property type="term" value="C:intraciliary transport particle B"/>
    <property type="evidence" value="ECO:0007669"/>
    <property type="project" value="TreeGrafter"/>
</dbReference>
<keyword evidence="7" id="KW-0966">Cell projection</keyword>
<dbReference type="PANTHER" id="PTHR13376:SF0">
    <property type="entry name" value="INTRAFLAGELLAR TRANSPORT PROTEIN 46 HOMOLOG"/>
    <property type="match status" value="1"/>
</dbReference>
<dbReference type="GO" id="GO:0060271">
    <property type="term" value="P:cilium assembly"/>
    <property type="evidence" value="ECO:0007669"/>
    <property type="project" value="TreeGrafter"/>
</dbReference>
<keyword evidence="9" id="KW-1185">Reference proteome</keyword>
<dbReference type="GO" id="GO:0042073">
    <property type="term" value="P:intraciliary transport"/>
    <property type="evidence" value="ECO:0007669"/>
    <property type="project" value="InterPro"/>
</dbReference>
<feature type="compositionally biased region" description="Acidic residues" evidence="8">
    <location>
        <begin position="82"/>
        <end position="107"/>
    </location>
</feature>
<feature type="compositionally biased region" description="Acidic residues" evidence="8">
    <location>
        <begin position="7"/>
        <end position="16"/>
    </location>
</feature>
<dbReference type="InterPro" id="IPR022088">
    <property type="entry name" value="Intraflagellar_transp_cmplxB"/>
</dbReference>
<dbReference type="WBParaSite" id="TREG1_45940.1">
    <property type="protein sequence ID" value="TREG1_45940.1"/>
    <property type="gene ID" value="TREG1_45940"/>
</dbReference>
<reference evidence="9" key="1">
    <citation type="submission" date="2022-06" db="EMBL/GenBank/DDBJ databases">
        <authorList>
            <person name="Berger JAMES D."/>
            <person name="Berger JAMES D."/>
        </authorList>
    </citation>
    <scope>NUCLEOTIDE SEQUENCE [LARGE SCALE GENOMIC DNA]</scope>
</reference>
<organism evidence="9 10">
    <name type="scientific">Trichobilharzia regenti</name>
    <name type="common">Nasal bird schistosome</name>
    <dbReference type="NCBI Taxonomy" id="157069"/>
    <lineage>
        <taxon>Eukaryota</taxon>
        <taxon>Metazoa</taxon>
        <taxon>Spiralia</taxon>
        <taxon>Lophotrochozoa</taxon>
        <taxon>Platyhelminthes</taxon>
        <taxon>Trematoda</taxon>
        <taxon>Digenea</taxon>
        <taxon>Strigeidida</taxon>
        <taxon>Schistosomatoidea</taxon>
        <taxon>Schistosomatidae</taxon>
        <taxon>Trichobilharzia</taxon>
    </lineage>
</organism>
<keyword evidence="4" id="KW-0963">Cytoplasm</keyword>
<keyword evidence="5" id="KW-0969">Cilium</keyword>
<comment type="similarity">
    <text evidence="2">Belongs to the IFT46 family.</text>
</comment>
<sequence>MDKPYDEMVDVPDSEDIATPRLQQSLSETLDKFQDSRGDGNNKSLRKTNNEATGEPNAILTAAPKSVIGMKSNNAKISALESSDDDDDDDEEEDDDDDDDEEEEDENANLQDTIEGAYNPADFEHLAVSSEIKEIFEYIQRYTPQTIELETKLKPFIPDYMPAVGDIDAFLKVPRPDGKPDHLGLLVLDEPCANQSDPTVLDLQLRALSKQTTSKQVTVRSIENAEQQKKAIDNWIKNITDLYRAKPPPTVHYVRNMPEISQLMAEWPTTFEESMRNLQIPSSQLDCSLKDYVDIICAILDIPVYNNRIHSLHLLFSLYLEFKNSQHFRQMDSVMT</sequence>
<evidence type="ECO:0000256" key="6">
    <source>
        <dbReference type="ARBA" id="ARBA00023212"/>
    </source>
</evidence>
<evidence type="ECO:0000313" key="10">
    <source>
        <dbReference type="WBParaSite" id="TREG1_45940.1"/>
    </source>
</evidence>
<comment type="subcellular location">
    <subcellularLocation>
        <location evidence="1">Cytoplasm</location>
        <location evidence="1">Cytoskeleton</location>
        <location evidence="1">Cilium basal body</location>
    </subcellularLocation>
</comment>
<feature type="region of interest" description="Disordered" evidence="8">
    <location>
        <begin position="1"/>
        <end position="58"/>
    </location>
</feature>
<keyword evidence="6" id="KW-0206">Cytoskeleton</keyword>
<dbReference type="PANTHER" id="PTHR13376">
    <property type="entry name" value="INTRAFLAGELLAR TRANSPORT PROTEIN 46 HOMOLOG"/>
    <property type="match status" value="1"/>
</dbReference>
<reference evidence="10" key="2">
    <citation type="submission" date="2023-11" db="UniProtKB">
        <authorList>
            <consortium name="WormBaseParasite"/>
        </authorList>
    </citation>
    <scope>IDENTIFICATION</scope>
</reference>
<evidence type="ECO:0000256" key="8">
    <source>
        <dbReference type="SAM" id="MobiDB-lite"/>
    </source>
</evidence>
<evidence type="ECO:0000256" key="3">
    <source>
        <dbReference type="ARBA" id="ARBA00017206"/>
    </source>
</evidence>
<dbReference type="GO" id="GO:0005815">
    <property type="term" value="C:microtubule organizing center"/>
    <property type="evidence" value="ECO:0007669"/>
    <property type="project" value="TreeGrafter"/>
</dbReference>
<proteinExistence type="inferred from homology"/>
<evidence type="ECO:0000256" key="5">
    <source>
        <dbReference type="ARBA" id="ARBA00023069"/>
    </source>
</evidence>
<protein>
    <recommendedName>
        <fullName evidence="3">Intraflagellar transport protein 46 homolog</fullName>
    </recommendedName>
</protein>
<evidence type="ECO:0000256" key="1">
    <source>
        <dbReference type="ARBA" id="ARBA00004120"/>
    </source>
</evidence>
<feature type="region of interest" description="Disordered" evidence="8">
    <location>
        <begin position="72"/>
        <end position="117"/>
    </location>
</feature>
<evidence type="ECO:0000256" key="4">
    <source>
        <dbReference type="ARBA" id="ARBA00022490"/>
    </source>
</evidence>
<evidence type="ECO:0000313" key="9">
    <source>
        <dbReference type="Proteomes" id="UP000050795"/>
    </source>
</evidence>
<accession>A0AA85JMT3</accession>
<dbReference type="Pfam" id="PF12317">
    <property type="entry name" value="IFT46_B_C"/>
    <property type="match status" value="1"/>
</dbReference>
<feature type="compositionally biased region" description="Basic and acidic residues" evidence="8">
    <location>
        <begin position="29"/>
        <end position="40"/>
    </location>
</feature>